<evidence type="ECO:0000256" key="2">
    <source>
        <dbReference type="ARBA" id="ARBA00003015"/>
    </source>
</evidence>
<dbReference type="SUPFAM" id="SSF53335">
    <property type="entry name" value="S-adenosyl-L-methionine-dependent methyltransferases"/>
    <property type="match status" value="1"/>
</dbReference>
<evidence type="ECO:0000256" key="5">
    <source>
        <dbReference type="ARBA" id="ARBA00022679"/>
    </source>
</evidence>
<dbReference type="RefSeq" id="WP_123522359.1">
    <property type="nucleotide sequence ID" value="NZ_JBHLWF010000028.1"/>
</dbReference>
<dbReference type="GO" id="GO:0008176">
    <property type="term" value="F:tRNA (guanine(46)-N7)-methyltransferase activity"/>
    <property type="evidence" value="ECO:0007669"/>
    <property type="project" value="UniProtKB-EC"/>
</dbReference>
<comment type="caution">
    <text evidence="8">The sequence shown here is derived from an EMBL/GenBank/DDBJ whole genome shotgun (WGS) entry which is preliminary data.</text>
</comment>
<evidence type="ECO:0000313" key="8">
    <source>
        <dbReference type="EMBL" id="TCS99697.1"/>
    </source>
</evidence>
<keyword evidence="4 8" id="KW-0489">Methyltransferase</keyword>
<name>A0A4V2UWH7_9GAMM</name>
<dbReference type="OrthoDB" id="9809889at2"/>
<sequence>MQGNSSPVSSRQVTSHGRLDDIVRRHLQMGWKAPLHAPTARALEPLLHELTGNPRPLLLDSGCGDGRSTLRLAYRYPDHIVVGLDKSAARLQRLAPGGLLRRGHLWLIRAEVADAWRLLVDAGAQVSQHFLLYPNPWPKPTHVQRRWHAHPVFPWLLALGGRLELRSNWSVYVREFDRALYLAGRHAAIDLVEGDEPLLTPFERKYHESGHTLWRLRCNLQDVVPAPG</sequence>
<reference evidence="8 9" key="1">
    <citation type="submission" date="2019-03" db="EMBL/GenBank/DDBJ databases">
        <title>Genomic Encyclopedia of Type Strains, Phase IV (KMG-IV): sequencing the most valuable type-strain genomes for metagenomic binning, comparative biology and taxonomic classification.</title>
        <authorList>
            <person name="Goeker M."/>
        </authorList>
    </citation>
    <scope>NUCLEOTIDE SEQUENCE [LARGE SCALE GENOMIC DNA]</scope>
    <source>
        <strain evidence="8 9">DSM 21944</strain>
    </source>
</reference>
<evidence type="ECO:0000256" key="3">
    <source>
        <dbReference type="ARBA" id="ARBA00011977"/>
    </source>
</evidence>
<dbReference type="PANTHER" id="PTHR23417">
    <property type="entry name" value="3-DEOXY-D-MANNO-OCTULOSONIC-ACID TRANSFERASE/TRNA GUANINE-N 7 - -METHYLTRANSFERASE"/>
    <property type="match status" value="1"/>
</dbReference>
<comment type="catalytic activity">
    <reaction evidence="1">
        <text>guanosine(46) in tRNA + S-adenosyl-L-methionine = N(7)-methylguanosine(46) in tRNA + S-adenosyl-L-homocysteine</text>
        <dbReference type="Rhea" id="RHEA:42708"/>
        <dbReference type="Rhea" id="RHEA-COMP:10188"/>
        <dbReference type="Rhea" id="RHEA-COMP:10189"/>
        <dbReference type="ChEBI" id="CHEBI:57856"/>
        <dbReference type="ChEBI" id="CHEBI:59789"/>
        <dbReference type="ChEBI" id="CHEBI:74269"/>
        <dbReference type="ChEBI" id="CHEBI:74480"/>
        <dbReference type="EC" id="2.1.1.33"/>
    </reaction>
</comment>
<evidence type="ECO:0000256" key="7">
    <source>
        <dbReference type="ARBA" id="ARBA00022694"/>
    </source>
</evidence>
<evidence type="ECO:0000256" key="4">
    <source>
        <dbReference type="ARBA" id="ARBA00022603"/>
    </source>
</evidence>
<keyword evidence="9" id="KW-1185">Reference proteome</keyword>
<dbReference type="InterPro" id="IPR003358">
    <property type="entry name" value="tRNA_(Gua-N-7)_MeTrfase_Trmb"/>
</dbReference>
<protein>
    <recommendedName>
        <fullName evidence="3">tRNA (guanine(46)-N(7))-methyltransferase</fullName>
        <ecNumber evidence="3">2.1.1.33</ecNumber>
    </recommendedName>
</protein>
<dbReference type="AlphaFoldDB" id="A0A4V2UWH7"/>
<evidence type="ECO:0000256" key="1">
    <source>
        <dbReference type="ARBA" id="ARBA00000142"/>
    </source>
</evidence>
<keyword evidence="6" id="KW-0949">S-adenosyl-L-methionine</keyword>
<accession>A0A4V2UWH7</accession>
<organism evidence="8 9">
    <name type="scientific">Pseudofulvimonas gallinarii</name>
    <dbReference type="NCBI Taxonomy" id="634155"/>
    <lineage>
        <taxon>Bacteria</taxon>
        <taxon>Pseudomonadati</taxon>
        <taxon>Pseudomonadota</taxon>
        <taxon>Gammaproteobacteria</taxon>
        <taxon>Lysobacterales</taxon>
        <taxon>Rhodanobacteraceae</taxon>
        <taxon>Pseudofulvimonas</taxon>
    </lineage>
</organism>
<dbReference type="GO" id="GO:0043527">
    <property type="term" value="C:tRNA methyltransferase complex"/>
    <property type="evidence" value="ECO:0007669"/>
    <property type="project" value="TreeGrafter"/>
</dbReference>
<keyword evidence="5" id="KW-0808">Transferase</keyword>
<proteinExistence type="predicted"/>
<dbReference type="EC" id="2.1.1.33" evidence="3"/>
<keyword evidence="7" id="KW-0819">tRNA processing</keyword>
<dbReference type="Gene3D" id="3.40.50.150">
    <property type="entry name" value="Vaccinia Virus protein VP39"/>
    <property type="match status" value="1"/>
</dbReference>
<dbReference type="EMBL" id="SMAF01000005">
    <property type="protein sequence ID" value="TCS99697.1"/>
    <property type="molecule type" value="Genomic_DNA"/>
</dbReference>
<dbReference type="InterPro" id="IPR029063">
    <property type="entry name" value="SAM-dependent_MTases_sf"/>
</dbReference>
<dbReference type="Proteomes" id="UP000294599">
    <property type="component" value="Unassembled WGS sequence"/>
</dbReference>
<comment type="function">
    <text evidence="2">Catalyzes the formation of N(7)-methylguanine at position 46 (m7G46) in tRNA.</text>
</comment>
<gene>
    <name evidence="8" type="ORF">EDC25_105131</name>
</gene>
<dbReference type="PROSITE" id="PS51625">
    <property type="entry name" value="SAM_MT_TRMB"/>
    <property type="match status" value="1"/>
</dbReference>
<dbReference type="Pfam" id="PF02390">
    <property type="entry name" value="Methyltransf_4"/>
    <property type="match status" value="1"/>
</dbReference>
<evidence type="ECO:0000256" key="6">
    <source>
        <dbReference type="ARBA" id="ARBA00022691"/>
    </source>
</evidence>
<dbReference type="PANTHER" id="PTHR23417:SF14">
    <property type="entry name" value="PENTACOTRIPEPTIDE-REPEAT REGION OF PRORP DOMAIN-CONTAINING PROTEIN"/>
    <property type="match status" value="1"/>
</dbReference>
<evidence type="ECO:0000313" key="9">
    <source>
        <dbReference type="Proteomes" id="UP000294599"/>
    </source>
</evidence>
<dbReference type="CDD" id="cd02440">
    <property type="entry name" value="AdoMet_MTases"/>
    <property type="match status" value="1"/>
</dbReference>